<feature type="domain" description="Aromatic amino acid beta-eliminating lyase/threonine aldolase" evidence="4">
    <location>
        <begin position="4"/>
        <end position="285"/>
    </location>
</feature>
<proteinExistence type="inferred from homology"/>
<sequence length="338" mass="36977">MIIDLRSDTVTQPTPAMREAMFSAPLGDDVLGDDPTVNALETKAAALFGMEAALFCASGTMTNQLAIRTHTRPGDDVICDYLSHVYQYEGGGISVNALASVSLAHGKGGKLTPDLIREYIYNPLDSHKPISRLVVLENTVNKGGGCYYTVPEIAAIRQLCDEHGLILHLDGARLFNALVETGDPVEAYGQLFDSISICLSKGLGCPVGSLLLGKADMIRQSRRYRKLMGGGWRQAGFLAAAGIYALDHHIDRLKMDHARARKIGALLEQLPEVEEILPIDTNIVIFRLPETLLAADYVSRLDAKGIRGISFGKHLVRFVTHLDLTDEHIEYMAQELNH</sequence>
<evidence type="ECO:0000259" key="4">
    <source>
        <dbReference type="Pfam" id="PF01212"/>
    </source>
</evidence>
<reference evidence="5 6" key="1">
    <citation type="submission" date="2019-06" db="EMBL/GenBank/DDBJ databases">
        <title>Spirosoma utsteinense sp. nov. isolated from Antarctic ice-free soils.</title>
        <authorList>
            <person name="Tahon G."/>
        </authorList>
    </citation>
    <scope>NUCLEOTIDE SEQUENCE [LARGE SCALE GENOMIC DNA]</scope>
    <source>
        <strain evidence="5 6">LMG 31447</strain>
    </source>
</reference>
<dbReference type="RefSeq" id="WP_186737799.1">
    <property type="nucleotide sequence ID" value="NZ_VFIA01000013.1"/>
</dbReference>
<dbReference type="InterPro" id="IPR015421">
    <property type="entry name" value="PyrdxlP-dep_Trfase_major"/>
</dbReference>
<dbReference type="InterPro" id="IPR015422">
    <property type="entry name" value="PyrdxlP-dep_Trfase_small"/>
</dbReference>
<comment type="cofactor">
    <cofactor evidence="1">
        <name>pyridoxal 5'-phosphate</name>
        <dbReference type="ChEBI" id="CHEBI:597326"/>
    </cofactor>
</comment>
<evidence type="ECO:0000256" key="2">
    <source>
        <dbReference type="ARBA" id="ARBA00006966"/>
    </source>
</evidence>
<dbReference type="PANTHER" id="PTHR48097">
    <property type="entry name" value="L-THREONINE ALDOLASE-RELATED"/>
    <property type="match status" value="1"/>
</dbReference>
<dbReference type="Pfam" id="PF01212">
    <property type="entry name" value="Beta_elim_lyase"/>
    <property type="match status" value="1"/>
</dbReference>
<dbReference type="NCBIfam" id="NF041359">
    <property type="entry name" value="GntG_guanitoxin"/>
    <property type="match status" value="1"/>
</dbReference>
<comment type="similarity">
    <text evidence="2">Belongs to the threonine aldolase family.</text>
</comment>
<dbReference type="InterPro" id="IPR015424">
    <property type="entry name" value="PyrdxlP-dep_Trfase"/>
</dbReference>
<name>A0ABR6W6A5_9BACT</name>
<evidence type="ECO:0000313" key="5">
    <source>
        <dbReference type="EMBL" id="MBC3792002.1"/>
    </source>
</evidence>
<keyword evidence="6" id="KW-1185">Reference proteome</keyword>
<evidence type="ECO:0000256" key="3">
    <source>
        <dbReference type="ARBA" id="ARBA00022898"/>
    </source>
</evidence>
<keyword evidence="3" id="KW-0663">Pyridoxal phosphate</keyword>
<organism evidence="5 6">
    <name type="scientific">Spirosoma utsteinense</name>
    <dbReference type="NCBI Taxonomy" id="2585773"/>
    <lineage>
        <taxon>Bacteria</taxon>
        <taxon>Pseudomonadati</taxon>
        <taxon>Bacteroidota</taxon>
        <taxon>Cytophagia</taxon>
        <taxon>Cytophagales</taxon>
        <taxon>Cytophagaceae</taxon>
        <taxon>Spirosoma</taxon>
    </lineage>
</organism>
<protein>
    <submittedName>
        <fullName evidence="5">Threonine aldolase</fullName>
    </submittedName>
</protein>
<accession>A0ABR6W6A5</accession>
<dbReference type="InterPro" id="IPR023603">
    <property type="entry name" value="Low_specificity_L-TA-like"/>
</dbReference>
<dbReference type="EMBL" id="VFIA01000013">
    <property type="protein sequence ID" value="MBC3792002.1"/>
    <property type="molecule type" value="Genomic_DNA"/>
</dbReference>
<comment type="caution">
    <text evidence="5">The sequence shown here is derived from an EMBL/GenBank/DDBJ whole genome shotgun (WGS) entry which is preliminary data.</text>
</comment>
<dbReference type="PANTHER" id="PTHR48097:SF9">
    <property type="entry name" value="L-THREONINE ALDOLASE"/>
    <property type="match status" value="1"/>
</dbReference>
<dbReference type="Gene3D" id="3.90.1150.10">
    <property type="entry name" value="Aspartate Aminotransferase, domain 1"/>
    <property type="match status" value="1"/>
</dbReference>
<evidence type="ECO:0000313" key="6">
    <source>
        <dbReference type="Proteomes" id="UP000700732"/>
    </source>
</evidence>
<dbReference type="SUPFAM" id="SSF53383">
    <property type="entry name" value="PLP-dependent transferases"/>
    <property type="match status" value="1"/>
</dbReference>
<evidence type="ECO:0000256" key="1">
    <source>
        <dbReference type="ARBA" id="ARBA00001933"/>
    </source>
</evidence>
<dbReference type="InterPro" id="IPR001597">
    <property type="entry name" value="ArAA_b-elim_lyase/Thr_aldolase"/>
</dbReference>
<dbReference type="Gene3D" id="3.40.640.10">
    <property type="entry name" value="Type I PLP-dependent aspartate aminotransferase-like (Major domain)"/>
    <property type="match status" value="1"/>
</dbReference>
<dbReference type="PIRSF" id="PIRSF017617">
    <property type="entry name" value="Thr_aldolase"/>
    <property type="match status" value="1"/>
</dbReference>
<dbReference type="CDD" id="cd06502">
    <property type="entry name" value="TA_like"/>
    <property type="match status" value="1"/>
</dbReference>
<dbReference type="Proteomes" id="UP000700732">
    <property type="component" value="Unassembled WGS sequence"/>
</dbReference>
<gene>
    <name evidence="5" type="ORF">FH603_2511</name>
</gene>